<dbReference type="EMBL" id="SMRP01000006">
    <property type="protein sequence ID" value="TDG23165.1"/>
    <property type="molecule type" value="Genomic_DNA"/>
</dbReference>
<dbReference type="SUPFAM" id="SSF143744">
    <property type="entry name" value="GlcG-like"/>
    <property type="match status" value="1"/>
</dbReference>
<accession>A0A4R5M9G3</accession>
<evidence type="ECO:0000313" key="1">
    <source>
        <dbReference type="EMBL" id="TDG23165.1"/>
    </source>
</evidence>
<dbReference type="Gene3D" id="3.30.450.150">
    <property type="entry name" value="Haem-degrading domain"/>
    <property type="match status" value="1"/>
</dbReference>
<protein>
    <submittedName>
        <fullName evidence="1">Heme-degrading domain-containing protein</fullName>
    </submittedName>
</protein>
<evidence type="ECO:0000313" key="2">
    <source>
        <dbReference type="Proteomes" id="UP000295722"/>
    </source>
</evidence>
<keyword evidence="2" id="KW-1185">Reference proteome</keyword>
<dbReference type="AlphaFoldDB" id="A0A4R5M9G3"/>
<dbReference type="OrthoDB" id="9095130at2"/>
<reference evidence="1 2" key="1">
    <citation type="submission" date="2019-03" db="EMBL/GenBank/DDBJ databases">
        <title>Paraburkholderia sp. 4M-K11, isolated from subtropical forest soil.</title>
        <authorList>
            <person name="Gao Z.-H."/>
            <person name="Qiu L.-H."/>
        </authorList>
    </citation>
    <scope>NUCLEOTIDE SEQUENCE [LARGE SCALE GENOMIC DNA]</scope>
    <source>
        <strain evidence="1 2">4M-K11</strain>
    </source>
</reference>
<dbReference type="InterPro" id="IPR038084">
    <property type="entry name" value="PduO/GlcC-like_sf"/>
</dbReference>
<organism evidence="1 2">
    <name type="scientific">Paraburkholderia silviterrae</name>
    <dbReference type="NCBI Taxonomy" id="2528715"/>
    <lineage>
        <taxon>Bacteria</taxon>
        <taxon>Pseudomonadati</taxon>
        <taxon>Pseudomonadota</taxon>
        <taxon>Betaproteobacteria</taxon>
        <taxon>Burkholderiales</taxon>
        <taxon>Burkholderiaceae</taxon>
        <taxon>Paraburkholderia</taxon>
    </lineage>
</organism>
<comment type="caution">
    <text evidence="1">The sequence shown here is derived from an EMBL/GenBank/DDBJ whole genome shotgun (WGS) entry which is preliminary data.</text>
</comment>
<dbReference type="InterPro" id="IPR010371">
    <property type="entry name" value="YBR137W-like"/>
</dbReference>
<dbReference type="RefSeq" id="WP_133195535.1">
    <property type="nucleotide sequence ID" value="NZ_JBHUCW010000009.1"/>
</dbReference>
<dbReference type="PIRSF" id="PIRSF008757">
    <property type="entry name" value="UCP008757"/>
    <property type="match status" value="1"/>
</dbReference>
<dbReference type="PANTHER" id="PTHR28255:SF1">
    <property type="entry name" value="UPF0303 PROTEIN YBR137W"/>
    <property type="match status" value="1"/>
</dbReference>
<sequence length="181" mass="19514">MGHRHAQVIDETFDQQAARTTLPAFNAEIARKLGEIAVNIASRRGLPVALSIVQPQGAIFFCALEGSSADNAQWIRRKQNTVFHFGKSSLEVGAMFAREDRLLASHGLSTSDFTLFGGGVPLRVANAGIVGAMSVSGLDDVADHELVIEALCWHLGIPHVDAVLSRPVATTKRQGMEETRQ</sequence>
<proteinExistence type="predicted"/>
<dbReference type="Proteomes" id="UP000295722">
    <property type="component" value="Unassembled WGS sequence"/>
</dbReference>
<dbReference type="PANTHER" id="PTHR28255">
    <property type="match status" value="1"/>
</dbReference>
<gene>
    <name evidence="1" type="ORF">EYW47_14585</name>
</gene>
<dbReference type="Pfam" id="PF03928">
    <property type="entry name" value="HbpS-like"/>
    <property type="match status" value="1"/>
</dbReference>
<name>A0A4R5M9G3_9BURK</name>
<dbReference type="InterPro" id="IPR005624">
    <property type="entry name" value="PduO/GlcC-like"/>
</dbReference>